<evidence type="ECO:0000313" key="6">
    <source>
        <dbReference type="EMBL" id="RKP01599.1"/>
    </source>
</evidence>
<keyword evidence="7" id="KW-1185">Reference proteome</keyword>
<comment type="similarity">
    <text evidence="4">Belongs to the class I-like SAM-binding methyltransferase superfamily. RNA M5U methyltransferase family.</text>
</comment>
<dbReference type="EMBL" id="ML014167">
    <property type="protein sequence ID" value="RKP01599.1"/>
    <property type="molecule type" value="Genomic_DNA"/>
</dbReference>
<dbReference type="Gene3D" id="3.40.50.150">
    <property type="entry name" value="Vaccinia Virus protein VP39"/>
    <property type="match status" value="2"/>
</dbReference>
<dbReference type="PROSITE" id="PS51687">
    <property type="entry name" value="SAM_MT_RNA_M5U"/>
    <property type="match status" value="1"/>
</dbReference>
<evidence type="ECO:0000259" key="5">
    <source>
        <dbReference type="Pfam" id="PF13847"/>
    </source>
</evidence>
<evidence type="ECO:0000313" key="7">
    <source>
        <dbReference type="Proteomes" id="UP000274922"/>
    </source>
</evidence>
<evidence type="ECO:0000256" key="1">
    <source>
        <dbReference type="ARBA" id="ARBA00022603"/>
    </source>
</evidence>
<feature type="domain" description="Methyltransferase" evidence="5">
    <location>
        <begin position="330"/>
        <end position="392"/>
    </location>
</feature>
<keyword evidence="1 4" id="KW-0489">Methyltransferase</keyword>
<proteinExistence type="inferred from homology"/>
<evidence type="ECO:0000256" key="4">
    <source>
        <dbReference type="PROSITE-ProRule" id="PRU01024"/>
    </source>
</evidence>
<feature type="binding site" evidence="4">
    <location>
        <position position="355"/>
    </location>
    <ligand>
        <name>S-adenosyl-L-methionine</name>
        <dbReference type="ChEBI" id="CHEBI:59789"/>
    </ligand>
</feature>
<dbReference type="InterPro" id="IPR045850">
    <property type="entry name" value="TRM2_met"/>
</dbReference>
<dbReference type="SUPFAM" id="SSF53335">
    <property type="entry name" value="S-adenosyl-L-methionine-dependent methyltransferases"/>
    <property type="match status" value="1"/>
</dbReference>
<dbReference type="STRING" id="1555241.A0A4V1IUS7"/>
<keyword evidence="3 4" id="KW-0949">S-adenosyl-L-methionine</keyword>
<dbReference type="Proteomes" id="UP000274922">
    <property type="component" value="Unassembled WGS sequence"/>
</dbReference>
<gene>
    <name evidence="6" type="ORF">CXG81DRAFT_11788</name>
</gene>
<comment type="caution">
    <text evidence="4">Lacks conserved residue(s) required for the propagation of feature annotation.</text>
</comment>
<dbReference type="CDD" id="cd02440">
    <property type="entry name" value="AdoMet_MTases"/>
    <property type="match status" value="1"/>
</dbReference>
<dbReference type="GO" id="GO:0008173">
    <property type="term" value="F:RNA methyltransferase activity"/>
    <property type="evidence" value="ECO:0007669"/>
    <property type="project" value="InterPro"/>
</dbReference>
<sequence>MQQLAGRRATLLALDGDDQRTPDERLADQVTPLWRKPYDMQLQKKQTEVMHVMRDLTGALGLHRGRRQLRYLEGAMVAYAGAPCPVGTIVPAPQPNGYRNKCEFTFGVDVNGELTVGFLCGLFKEGHTAVLGPDACLHVSDAAKHVARALQAYARDSGLPAYDRHTKTGFWRLAVVRTNETGEIQVIVQANGGATTASRLAAVTEGLVPFWAETAATIHRAAAAGAGADTDTDAPASTPAPATSLLFQDWRGDFNGFPGTVSAPVTVLSGLPYITERLLGLDFRISPGAFFQVNTPATIGLYTYLREAVLAAFAAAAPSDASAPRPPSLVLDLCCGTGTIGLAIAPAVTHVIGVEMVPAAVDDAKANAAAQGQTNIEFICSKVEDAMDQVVARGSAIITSIIYVACNAKAVVSSDWMTLCSPTSKKLSGRPFRPVRAQPFDLFPHTPHYELVVEFTR</sequence>
<accession>A0A4V1IUS7</accession>
<evidence type="ECO:0000256" key="2">
    <source>
        <dbReference type="ARBA" id="ARBA00022679"/>
    </source>
</evidence>
<dbReference type="Gene3D" id="2.40.50.1070">
    <property type="match status" value="1"/>
</dbReference>
<protein>
    <recommendedName>
        <fullName evidence="5">Methyltransferase domain-containing protein</fullName>
    </recommendedName>
</protein>
<dbReference type="GO" id="GO:0003723">
    <property type="term" value="F:RNA binding"/>
    <property type="evidence" value="ECO:0007669"/>
    <property type="project" value="TreeGrafter"/>
</dbReference>
<reference evidence="7" key="1">
    <citation type="journal article" date="2018" name="Nat. Microbiol.">
        <title>Leveraging single-cell genomics to expand the fungal tree of life.</title>
        <authorList>
            <person name="Ahrendt S.R."/>
            <person name="Quandt C.A."/>
            <person name="Ciobanu D."/>
            <person name="Clum A."/>
            <person name="Salamov A."/>
            <person name="Andreopoulos B."/>
            <person name="Cheng J.F."/>
            <person name="Woyke T."/>
            <person name="Pelin A."/>
            <person name="Henrissat B."/>
            <person name="Reynolds N.K."/>
            <person name="Benny G.L."/>
            <person name="Smith M.E."/>
            <person name="James T.Y."/>
            <person name="Grigoriev I.V."/>
        </authorList>
    </citation>
    <scope>NUCLEOTIDE SEQUENCE [LARGE SCALE GENOMIC DNA]</scope>
    <source>
        <strain evidence="7">ATCC 52028</strain>
    </source>
</reference>
<dbReference type="AlphaFoldDB" id="A0A4V1IUS7"/>
<dbReference type="PANTHER" id="PTHR45904">
    <property type="entry name" value="TRNA (URACIL-5-)-METHYLTRANSFERASE"/>
    <property type="match status" value="1"/>
</dbReference>
<dbReference type="OrthoDB" id="10250660at2759"/>
<dbReference type="GO" id="GO:0006396">
    <property type="term" value="P:RNA processing"/>
    <property type="evidence" value="ECO:0007669"/>
    <property type="project" value="InterPro"/>
</dbReference>
<dbReference type="PROSITE" id="PS01231">
    <property type="entry name" value="TRMA_2"/>
    <property type="match status" value="1"/>
</dbReference>
<keyword evidence="2 4" id="KW-0808">Transferase</keyword>
<dbReference type="InterPro" id="IPR029063">
    <property type="entry name" value="SAM-dependent_MTases_sf"/>
</dbReference>
<feature type="binding site" evidence="4">
    <location>
        <position position="292"/>
    </location>
    <ligand>
        <name>S-adenosyl-L-methionine</name>
        <dbReference type="ChEBI" id="CHEBI:59789"/>
    </ligand>
</feature>
<dbReference type="PANTHER" id="PTHR45904:SF2">
    <property type="entry name" value="TRNA (URACIL-5-)-METHYLTRANSFERASE HOMOLOG A"/>
    <property type="match status" value="1"/>
</dbReference>
<dbReference type="InterPro" id="IPR010280">
    <property type="entry name" value="U5_MeTrfase_fam"/>
</dbReference>
<dbReference type="InterPro" id="IPR030391">
    <property type="entry name" value="MeTrfase_TrmA_CS"/>
</dbReference>
<dbReference type="InterPro" id="IPR025714">
    <property type="entry name" value="Methyltranfer_dom"/>
</dbReference>
<name>A0A4V1IUS7_9FUNG</name>
<organism evidence="6 7">
    <name type="scientific">Caulochytrium protostelioides</name>
    <dbReference type="NCBI Taxonomy" id="1555241"/>
    <lineage>
        <taxon>Eukaryota</taxon>
        <taxon>Fungi</taxon>
        <taxon>Fungi incertae sedis</taxon>
        <taxon>Chytridiomycota</taxon>
        <taxon>Chytridiomycota incertae sedis</taxon>
        <taxon>Chytridiomycetes</taxon>
        <taxon>Caulochytriales</taxon>
        <taxon>Caulochytriaceae</taxon>
        <taxon>Caulochytrium</taxon>
    </lineage>
</organism>
<evidence type="ECO:0000256" key="3">
    <source>
        <dbReference type="ARBA" id="ARBA00022691"/>
    </source>
</evidence>
<dbReference type="GO" id="GO:0032259">
    <property type="term" value="P:methylation"/>
    <property type="evidence" value="ECO:0007669"/>
    <property type="project" value="UniProtKB-KW"/>
</dbReference>
<dbReference type="Pfam" id="PF13847">
    <property type="entry name" value="Methyltransf_31"/>
    <property type="match status" value="1"/>
</dbReference>